<dbReference type="AlphaFoldDB" id="A0AAU8A0N0"/>
<feature type="transmembrane region" description="Helical" evidence="1">
    <location>
        <begin position="28"/>
        <end position="49"/>
    </location>
</feature>
<feature type="transmembrane region" description="Helical" evidence="1">
    <location>
        <begin position="98"/>
        <end position="118"/>
    </location>
</feature>
<dbReference type="EMBL" id="CP099959">
    <property type="protein sequence ID" value="XCC57214.1"/>
    <property type="molecule type" value="Genomic_DNA"/>
</dbReference>
<dbReference type="RefSeq" id="WP_353438244.1">
    <property type="nucleotide sequence ID" value="NZ_CP099959.1"/>
</dbReference>
<gene>
    <name evidence="2" type="primary">bchF</name>
    <name evidence="2" type="ORF">NKE59_06880</name>
</gene>
<keyword evidence="1" id="KW-1133">Transmembrane helix</keyword>
<protein>
    <submittedName>
        <fullName evidence="2">2-vinyl bacteriochlorophyllide hydratase</fullName>
    </submittedName>
</protein>
<dbReference type="NCBIfam" id="TIGR02020">
    <property type="entry name" value="BchF"/>
    <property type="match status" value="1"/>
</dbReference>
<dbReference type="GO" id="GO:0016836">
    <property type="term" value="F:hydro-lyase activity"/>
    <property type="evidence" value="ECO:0007669"/>
    <property type="project" value="InterPro"/>
</dbReference>
<dbReference type="GO" id="GO:0030494">
    <property type="term" value="P:bacteriochlorophyll biosynthetic process"/>
    <property type="evidence" value="ECO:0007669"/>
    <property type="project" value="InterPro"/>
</dbReference>
<sequence>MASQLQPLYTPEERLRRNRSKWTLVQGVLAPVQFLVFLISLYLVLRFLFTGEGEFAANTSVVIKTLFLYAIMITGSIWEKEVFGRYLFAPTFYWEDVFSMLVLFLHTAYLLALGFGFLEMRQLMLLALAAYLAYVINAGQFLWKLRQARLQEAKQSIDRVMA</sequence>
<evidence type="ECO:0000256" key="1">
    <source>
        <dbReference type="SAM" id="Phobius"/>
    </source>
</evidence>
<evidence type="ECO:0000313" key="2">
    <source>
        <dbReference type="EMBL" id="XCC57214.1"/>
    </source>
</evidence>
<reference evidence="2" key="1">
    <citation type="submission" date="2022-06" db="EMBL/GenBank/DDBJ databases">
        <title>New Polynucleobacter species.</title>
        <authorList>
            <person name="Hahn M.W."/>
        </authorList>
    </citation>
    <scope>NUCLEOTIDE SEQUENCE</scope>
    <source>
        <strain evidence="2">UK-FUSCHL-C3</strain>
    </source>
</reference>
<dbReference type="InterPro" id="IPR009905">
    <property type="entry name" value="BCHF"/>
</dbReference>
<accession>A0AAU8A0N0</accession>
<proteinExistence type="predicted"/>
<name>A0AAU8A0N0_9BURK</name>
<feature type="transmembrane region" description="Helical" evidence="1">
    <location>
        <begin position="61"/>
        <end position="78"/>
    </location>
</feature>
<feature type="transmembrane region" description="Helical" evidence="1">
    <location>
        <begin position="125"/>
        <end position="143"/>
    </location>
</feature>
<keyword evidence="1" id="KW-0812">Transmembrane</keyword>
<dbReference type="GO" id="GO:0019685">
    <property type="term" value="P:photosynthesis, dark reaction"/>
    <property type="evidence" value="ECO:0007669"/>
    <property type="project" value="InterPro"/>
</dbReference>
<keyword evidence="1" id="KW-0472">Membrane</keyword>
<dbReference type="Pfam" id="PF07284">
    <property type="entry name" value="BCHF"/>
    <property type="match status" value="1"/>
</dbReference>
<organism evidence="2">
    <name type="scientific">Polynucleobacter sp. UK-FUSCHL-C3</name>
    <dbReference type="NCBI Taxonomy" id="2955208"/>
    <lineage>
        <taxon>Bacteria</taxon>
        <taxon>Pseudomonadati</taxon>
        <taxon>Pseudomonadota</taxon>
        <taxon>Betaproteobacteria</taxon>
        <taxon>Burkholderiales</taxon>
        <taxon>Burkholderiaceae</taxon>
        <taxon>Polynucleobacter</taxon>
    </lineage>
</organism>